<comment type="caution">
    <text evidence="6">The sequence shown here is derived from an EMBL/GenBank/DDBJ whole genome shotgun (WGS) entry which is preliminary data.</text>
</comment>
<dbReference type="AlphaFoldDB" id="A0A9X3MQP3"/>
<keyword evidence="1" id="KW-0805">Transcription regulation</keyword>
<dbReference type="PRINTS" id="PR00455">
    <property type="entry name" value="HTHTETR"/>
</dbReference>
<dbReference type="SUPFAM" id="SSF48498">
    <property type="entry name" value="Tetracyclin repressor-like, C-terminal domain"/>
    <property type="match status" value="1"/>
</dbReference>
<name>A0A9X3MQP3_9ACTN</name>
<dbReference type="InterPro" id="IPR009057">
    <property type="entry name" value="Homeodomain-like_sf"/>
</dbReference>
<keyword evidence="2 4" id="KW-0238">DNA-binding</keyword>
<dbReference type="PANTHER" id="PTHR30055">
    <property type="entry name" value="HTH-TYPE TRANSCRIPTIONAL REGULATOR RUTR"/>
    <property type="match status" value="1"/>
</dbReference>
<accession>A0A9X3MQP3</accession>
<evidence type="ECO:0000259" key="5">
    <source>
        <dbReference type="PROSITE" id="PS50977"/>
    </source>
</evidence>
<dbReference type="Gene3D" id="1.10.357.10">
    <property type="entry name" value="Tetracycline Repressor, domain 2"/>
    <property type="match status" value="1"/>
</dbReference>
<dbReference type="Pfam" id="PF00440">
    <property type="entry name" value="TetR_N"/>
    <property type="match status" value="1"/>
</dbReference>
<sequence>MDSDSTSPMRADARRNRDRLIEAARELFAHGGTSVPLADVAKAAGVGTGTAYRHFPTQEALVEATYRDEIARLRGAADELLNDHPPDEALALWLHRCIDYLATQRGLSEAMRAVVASGAAVHADSRAVIVAALNQLLDAAQAAGTVRTDVDALDVAAALGGIYLVSDPTRAHRVLAVFTAGLRTLTPPKGPDPLGSL</sequence>
<feature type="domain" description="HTH tetR-type" evidence="5">
    <location>
        <begin position="14"/>
        <end position="73"/>
    </location>
</feature>
<dbReference type="InterPro" id="IPR036271">
    <property type="entry name" value="Tet_transcr_reg_TetR-rel_C_sf"/>
</dbReference>
<reference evidence="6" key="1">
    <citation type="submission" date="2022-10" db="EMBL/GenBank/DDBJ databases">
        <title>The WGS of Solirubrobacter ginsenosidimutans DSM 21036.</title>
        <authorList>
            <person name="Jiang Z."/>
        </authorList>
    </citation>
    <scope>NUCLEOTIDE SEQUENCE</scope>
    <source>
        <strain evidence="6">DSM 21036</strain>
    </source>
</reference>
<dbReference type="RefSeq" id="WP_270038152.1">
    <property type="nucleotide sequence ID" value="NZ_JAPDOD010000002.1"/>
</dbReference>
<evidence type="ECO:0000313" key="7">
    <source>
        <dbReference type="Proteomes" id="UP001149140"/>
    </source>
</evidence>
<dbReference type="GO" id="GO:0003700">
    <property type="term" value="F:DNA-binding transcription factor activity"/>
    <property type="evidence" value="ECO:0007669"/>
    <property type="project" value="TreeGrafter"/>
</dbReference>
<dbReference type="InterPro" id="IPR001647">
    <property type="entry name" value="HTH_TetR"/>
</dbReference>
<evidence type="ECO:0000256" key="2">
    <source>
        <dbReference type="ARBA" id="ARBA00023125"/>
    </source>
</evidence>
<dbReference type="PANTHER" id="PTHR30055:SF234">
    <property type="entry name" value="HTH-TYPE TRANSCRIPTIONAL REGULATOR BETI"/>
    <property type="match status" value="1"/>
</dbReference>
<feature type="DNA-binding region" description="H-T-H motif" evidence="4">
    <location>
        <begin position="36"/>
        <end position="55"/>
    </location>
</feature>
<dbReference type="SUPFAM" id="SSF46689">
    <property type="entry name" value="Homeodomain-like"/>
    <property type="match status" value="1"/>
</dbReference>
<evidence type="ECO:0000256" key="4">
    <source>
        <dbReference type="PROSITE-ProRule" id="PRU00335"/>
    </source>
</evidence>
<dbReference type="EMBL" id="JAPDOD010000002">
    <property type="protein sequence ID" value="MDA0159440.1"/>
    <property type="molecule type" value="Genomic_DNA"/>
</dbReference>
<evidence type="ECO:0000256" key="1">
    <source>
        <dbReference type="ARBA" id="ARBA00023015"/>
    </source>
</evidence>
<dbReference type="GO" id="GO:0000976">
    <property type="term" value="F:transcription cis-regulatory region binding"/>
    <property type="evidence" value="ECO:0007669"/>
    <property type="project" value="TreeGrafter"/>
</dbReference>
<evidence type="ECO:0000256" key="3">
    <source>
        <dbReference type="ARBA" id="ARBA00023163"/>
    </source>
</evidence>
<dbReference type="InterPro" id="IPR049445">
    <property type="entry name" value="TetR_SbtR-like_C"/>
</dbReference>
<dbReference type="InterPro" id="IPR050109">
    <property type="entry name" value="HTH-type_TetR-like_transc_reg"/>
</dbReference>
<protein>
    <submittedName>
        <fullName evidence="6">TetR/AcrR family transcriptional regulator</fullName>
    </submittedName>
</protein>
<evidence type="ECO:0000313" key="6">
    <source>
        <dbReference type="EMBL" id="MDA0159440.1"/>
    </source>
</evidence>
<proteinExistence type="predicted"/>
<organism evidence="6 7">
    <name type="scientific">Solirubrobacter ginsenosidimutans</name>
    <dbReference type="NCBI Taxonomy" id="490573"/>
    <lineage>
        <taxon>Bacteria</taxon>
        <taxon>Bacillati</taxon>
        <taxon>Actinomycetota</taxon>
        <taxon>Thermoleophilia</taxon>
        <taxon>Solirubrobacterales</taxon>
        <taxon>Solirubrobacteraceae</taxon>
        <taxon>Solirubrobacter</taxon>
    </lineage>
</organism>
<gene>
    <name evidence="6" type="ORF">OM076_04120</name>
</gene>
<keyword evidence="7" id="KW-1185">Reference proteome</keyword>
<dbReference type="PROSITE" id="PS50977">
    <property type="entry name" value="HTH_TETR_2"/>
    <property type="match status" value="1"/>
</dbReference>
<dbReference type="Pfam" id="PF21597">
    <property type="entry name" value="TetR_C_43"/>
    <property type="match status" value="1"/>
</dbReference>
<keyword evidence="3" id="KW-0804">Transcription</keyword>
<dbReference type="Proteomes" id="UP001149140">
    <property type="component" value="Unassembled WGS sequence"/>
</dbReference>